<dbReference type="Gene3D" id="3.30.70.330">
    <property type="match status" value="1"/>
</dbReference>
<evidence type="ECO:0000256" key="3">
    <source>
        <dbReference type="ARBA" id="ARBA00022679"/>
    </source>
</evidence>
<name>A0A1Y3BK32_EURMA</name>
<keyword evidence="7" id="KW-0539">Nucleus</keyword>
<dbReference type="PANTHER" id="PTHR45814:SF2">
    <property type="entry name" value="HISTONE-LYSINE N-METHYLTRANSFERASE SETD1"/>
    <property type="match status" value="1"/>
</dbReference>
<evidence type="ECO:0000259" key="8">
    <source>
        <dbReference type="SMART" id="SM00360"/>
    </source>
</evidence>
<evidence type="ECO:0000256" key="1">
    <source>
        <dbReference type="ARBA" id="ARBA00004123"/>
    </source>
</evidence>
<reference evidence="9 10" key="1">
    <citation type="submission" date="2017-03" db="EMBL/GenBank/DDBJ databases">
        <title>Genome Survey of Euroglyphus maynei.</title>
        <authorList>
            <person name="Arlian L.G."/>
            <person name="Morgan M.S."/>
            <person name="Rider S.D."/>
        </authorList>
    </citation>
    <scope>NUCLEOTIDE SEQUENCE [LARGE SCALE GENOMIC DNA]</scope>
    <source>
        <strain evidence="9">Arlian Lab</strain>
        <tissue evidence="9">Whole body</tissue>
    </source>
</reference>
<dbReference type="GO" id="GO:0042800">
    <property type="term" value="F:histone H3K4 methyltransferase activity"/>
    <property type="evidence" value="ECO:0007669"/>
    <property type="project" value="InterPro"/>
</dbReference>
<sequence length="134" mass="15462">KELAIIVKDPRPHVSLHWTLREPVDLIIPRFKIDKNYVGTPPSIEVSITNLNDNINKSFLVDQLKKFDAMEEIEIFYHPKTKKHLGLAKVIFMTPSGATACVNKLNQTSLMGNIINVFFDPFGKFSFYHFKWTI</sequence>
<dbReference type="PANTHER" id="PTHR45814">
    <property type="entry name" value="HISTONE-LYSINE N-METHYLTRANSFERASE SETD1"/>
    <property type="match status" value="1"/>
</dbReference>
<keyword evidence="10" id="KW-1185">Reference proteome</keyword>
<dbReference type="AlphaFoldDB" id="A0A1Y3BK32"/>
<protein>
    <recommendedName>
        <fullName evidence="8">RRM domain-containing protein</fullName>
    </recommendedName>
</protein>
<organism evidence="9 10">
    <name type="scientific">Euroglyphus maynei</name>
    <name type="common">Mayne's house dust mite</name>
    <dbReference type="NCBI Taxonomy" id="6958"/>
    <lineage>
        <taxon>Eukaryota</taxon>
        <taxon>Metazoa</taxon>
        <taxon>Ecdysozoa</taxon>
        <taxon>Arthropoda</taxon>
        <taxon>Chelicerata</taxon>
        <taxon>Arachnida</taxon>
        <taxon>Acari</taxon>
        <taxon>Acariformes</taxon>
        <taxon>Sarcoptiformes</taxon>
        <taxon>Astigmata</taxon>
        <taxon>Psoroptidia</taxon>
        <taxon>Analgoidea</taxon>
        <taxon>Pyroglyphidae</taxon>
        <taxon>Pyroglyphinae</taxon>
        <taxon>Euroglyphus</taxon>
    </lineage>
</organism>
<dbReference type="GO" id="GO:0048188">
    <property type="term" value="C:Set1C/COMPASS complex"/>
    <property type="evidence" value="ECO:0007669"/>
    <property type="project" value="TreeGrafter"/>
</dbReference>
<evidence type="ECO:0000256" key="4">
    <source>
        <dbReference type="ARBA" id="ARBA00022691"/>
    </source>
</evidence>
<feature type="domain" description="RRM" evidence="8">
    <location>
        <begin position="45"/>
        <end position="118"/>
    </location>
</feature>
<comment type="subcellular location">
    <subcellularLocation>
        <location evidence="1">Nucleus</location>
    </subcellularLocation>
</comment>
<evidence type="ECO:0000256" key="2">
    <source>
        <dbReference type="ARBA" id="ARBA00022603"/>
    </source>
</evidence>
<keyword evidence="5" id="KW-0156">Chromatin regulator</keyword>
<accession>A0A1Y3BK32</accession>
<dbReference type="OrthoDB" id="6429442at2759"/>
<dbReference type="GO" id="GO:0003723">
    <property type="term" value="F:RNA binding"/>
    <property type="evidence" value="ECO:0007669"/>
    <property type="project" value="UniProtKB-KW"/>
</dbReference>
<feature type="non-terminal residue" evidence="9">
    <location>
        <position position="1"/>
    </location>
</feature>
<evidence type="ECO:0000256" key="7">
    <source>
        <dbReference type="ARBA" id="ARBA00023242"/>
    </source>
</evidence>
<keyword evidence="2" id="KW-0489">Methyltransferase</keyword>
<comment type="caution">
    <text evidence="9">The sequence shown here is derived from an EMBL/GenBank/DDBJ whole genome shotgun (WGS) entry which is preliminary data.</text>
</comment>
<dbReference type="GO" id="GO:0032259">
    <property type="term" value="P:methylation"/>
    <property type="evidence" value="ECO:0007669"/>
    <property type="project" value="UniProtKB-KW"/>
</dbReference>
<gene>
    <name evidence="9" type="ORF">BLA29_010150</name>
</gene>
<evidence type="ECO:0000313" key="9">
    <source>
        <dbReference type="EMBL" id="OTF81192.1"/>
    </source>
</evidence>
<evidence type="ECO:0000256" key="5">
    <source>
        <dbReference type="ARBA" id="ARBA00022853"/>
    </source>
</evidence>
<keyword evidence="4" id="KW-0949">S-adenosyl-L-methionine</keyword>
<dbReference type="InterPro" id="IPR035979">
    <property type="entry name" value="RBD_domain_sf"/>
</dbReference>
<dbReference type="Proteomes" id="UP000194236">
    <property type="component" value="Unassembled WGS sequence"/>
</dbReference>
<dbReference type="InterPro" id="IPR044570">
    <property type="entry name" value="Set1-like"/>
</dbReference>
<dbReference type="SUPFAM" id="SSF54928">
    <property type="entry name" value="RNA-binding domain, RBD"/>
    <property type="match status" value="1"/>
</dbReference>
<dbReference type="InterPro" id="IPR012677">
    <property type="entry name" value="Nucleotide-bd_a/b_plait_sf"/>
</dbReference>
<keyword evidence="6" id="KW-0694">RNA-binding</keyword>
<evidence type="ECO:0000313" key="10">
    <source>
        <dbReference type="Proteomes" id="UP000194236"/>
    </source>
</evidence>
<dbReference type="Pfam" id="PF00076">
    <property type="entry name" value="RRM_1"/>
    <property type="match status" value="1"/>
</dbReference>
<dbReference type="InterPro" id="IPR000504">
    <property type="entry name" value="RRM_dom"/>
</dbReference>
<dbReference type="EMBL" id="MUJZ01014855">
    <property type="protein sequence ID" value="OTF81192.1"/>
    <property type="molecule type" value="Genomic_DNA"/>
</dbReference>
<proteinExistence type="predicted"/>
<keyword evidence="3" id="KW-0808">Transferase</keyword>
<evidence type="ECO:0000256" key="6">
    <source>
        <dbReference type="ARBA" id="ARBA00022884"/>
    </source>
</evidence>
<dbReference type="SMART" id="SM00360">
    <property type="entry name" value="RRM"/>
    <property type="match status" value="1"/>
</dbReference>